<dbReference type="SMART" id="SM00347">
    <property type="entry name" value="HTH_MARR"/>
    <property type="match status" value="1"/>
</dbReference>
<proteinExistence type="predicted"/>
<dbReference type="Pfam" id="PF01047">
    <property type="entry name" value="MarR"/>
    <property type="match status" value="1"/>
</dbReference>
<dbReference type="InterPro" id="IPR023187">
    <property type="entry name" value="Tscrpt_reg_MarR-type_CS"/>
</dbReference>
<protein>
    <submittedName>
        <fullName evidence="5">MarR family transcriptional regulator</fullName>
    </submittedName>
</protein>
<keyword evidence="3" id="KW-0804">Transcription</keyword>
<dbReference type="GO" id="GO:0003700">
    <property type="term" value="F:DNA-binding transcription factor activity"/>
    <property type="evidence" value="ECO:0007669"/>
    <property type="project" value="InterPro"/>
</dbReference>
<comment type="caution">
    <text evidence="5">The sequence shown here is derived from an EMBL/GenBank/DDBJ whole genome shotgun (WGS) entry which is preliminary data.</text>
</comment>
<sequence>MHAAFEDYIGIHLRNAHLTIANCIKHQLLPYQLAPEQNLIMLLLWKQDGWNQNEIAEKLNKDKTNIARMLLNLEQKGFVRRVVQSEDRRYFNVYVTENGKKLEEQVIPIIEEANRQFCKDIDEQELKEFLRILSKIRTNASTAIMKKKVCDGYEK</sequence>
<dbReference type="GO" id="GO:0003677">
    <property type="term" value="F:DNA binding"/>
    <property type="evidence" value="ECO:0007669"/>
    <property type="project" value="UniProtKB-KW"/>
</dbReference>
<reference evidence="5" key="1">
    <citation type="submission" date="2020-02" db="EMBL/GenBank/DDBJ databases">
        <authorList>
            <person name="Shen X.-R."/>
            <person name="Zhang Y.-X."/>
        </authorList>
    </citation>
    <scope>NUCLEOTIDE SEQUENCE</scope>
    <source>
        <strain evidence="5">SYP-B3998</strain>
    </source>
</reference>
<evidence type="ECO:0000259" key="4">
    <source>
        <dbReference type="PROSITE" id="PS50995"/>
    </source>
</evidence>
<dbReference type="PANTHER" id="PTHR42756:SF1">
    <property type="entry name" value="TRANSCRIPTIONAL REPRESSOR OF EMRAB OPERON"/>
    <property type="match status" value="1"/>
</dbReference>
<evidence type="ECO:0000256" key="1">
    <source>
        <dbReference type="ARBA" id="ARBA00023015"/>
    </source>
</evidence>
<dbReference type="PROSITE" id="PS01117">
    <property type="entry name" value="HTH_MARR_1"/>
    <property type="match status" value="1"/>
</dbReference>
<evidence type="ECO:0000256" key="2">
    <source>
        <dbReference type="ARBA" id="ARBA00023125"/>
    </source>
</evidence>
<evidence type="ECO:0000256" key="3">
    <source>
        <dbReference type="ARBA" id="ARBA00023163"/>
    </source>
</evidence>
<name>A0A6G4A5T4_9BACL</name>
<dbReference type="EMBL" id="JAAIKC010000015">
    <property type="protein sequence ID" value="NEW09304.1"/>
    <property type="molecule type" value="Genomic_DNA"/>
</dbReference>
<accession>A0A6G4A5T4</accession>
<dbReference type="PROSITE" id="PS50995">
    <property type="entry name" value="HTH_MARR_2"/>
    <property type="match status" value="1"/>
</dbReference>
<dbReference type="Gene3D" id="1.10.10.10">
    <property type="entry name" value="Winged helix-like DNA-binding domain superfamily/Winged helix DNA-binding domain"/>
    <property type="match status" value="1"/>
</dbReference>
<keyword evidence="2" id="KW-0238">DNA-binding</keyword>
<dbReference type="PRINTS" id="PR00598">
    <property type="entry name" value="HTHMARR"/>
</dbReference>
<dbReference type="PANTHER" id="PTHR42756">
    <property type="entry name" value="TRANSCRIPTIONAL REGULATOR, MARR"/>
    <property type="match status" value="1"/>
</dbReference>
<feature type="domain" description="HTH marR-type" evidence="4">
    <location>
        <begin position="1"/>
        <end position="138"/>
    </location>
</feature>
<dbReference type="InterPro" id="IPR000835">
    <property type="entry name" value="HTH_MarR-typ"/>
</dbReference>
<dbReference type="InterPro" id="IPR036390">
    <property type="entry name" value="WH_DNA-bd_sf"/>
</dbReference>
<keyword evidence="1" id="KW-0805">Transcription regulation</keyword>
<gene>
    <name evidence="5" type="ORF">GK047_25405</name>
</gene>
<dbReference type="InterPro" id="IPR036388">
    <property type="entry name" value="WH-like_DNA-bd_sf"/>
</dbReference>
<organism evidence="5">
    <name type="scientific">Paenibacillus sp. SYP-B3998</name>
    <dbReference type="NCBI Taxonomy" id="2678564"/>
    <lineage>
        <taxon>Bacteria</taxon>
        <taxon>Bacillati</taxon>
        <taxon>Bacillota</taxon>
        <taxon>Bacilli</taxon>
        <taxon>Bacillales</taxon>
        <taxon>Paenibacillaceae</taxon>
        <taxon>Paenibacillus</taxon>
    </lineage>
</organism>
<evidence type="ECO:0000313" key="5">
    <source>
        <dbReference type="EMBL" id="NEW09304.1"/>
    </source>
</evidence>
<dbReference type="AlphaFoldDB" id="A0A6G4A5T4"/>
<dbReference type="SUPFAM" id="SSF46785">
    <property type="entry name" value="Winged helix' DNA-binding domain"/>
    <property type="match status" value="1"/>
</dbReference>